<evidence type="ECO:0000313" key="1">
    <source>
        <dbReference type="EMBL" id="RIY35115.1"/>
    </source>
</evidence>
<comment type="caution">
    <text evidence="1">The sequence shown here is derived from an EMBL/GenBank/DDBJ whole genome shotgun (WGS) entry which is preliminary data.</text>
</comment>
<dbReference type="Proteomes" id="UP000265497">
    <property type="component" value="Unassembled WGS sequence"/>
</dbReference>
<organism evidence="1 2">
    <name type="scientific">Capnocytophaga canis</name>
    <dbReference type="NCBI Taxonomy" id="1848903"/>
    <lineage>
        <taxon>Bacteria</taxon>
        <taxon>Pseudomonadati</taxon>
        <taxon>Bacteroidota</taxon>
        <taxon>Flavobacteriia</taxon>
        <taxon>Flavobacteriales</taxon>
        <taxon>Flavobacteriaceae</taxon>
        <taxon>Capnocytophaga</taxon>
    </lineage>
</organism>
<dbReference type="EMBL" id="NSDI01000024">
    <property type="protein sequence ID" value="RIY35115.1"/>
    <property type="molecule type" value="Genomic_DNA"/>
</dbReference>
<reference evidence="1 2" key="1">
    <citation type="submission" date="2017-08" db="EMBL/GenBank/DDBJ databases">
        <title>Capnocytophaga canis 17-158 assembly.</title>
        <authorList>
            <person name="Gulvik C.A."/>
        </authorList>
    </citation>
    <scope>NUCLEOTIDE SEQUENCE [LARGE SCALE GENOMIC DNA]</scope>
    <source>
        <strain evidence="1 2">17-158</strain>
    </source>
</reference>
<protein>
    <submittedName>
        <fullName evidence="1">DUF4325 domain-containing protein</fullName>
    </submittedName>
</protein>
<proteinExistence type="predicted"/>
<gene>
    <name evidence="1" type="ORF">CKY20_11285</name>
</gene>
<dbReference type="RefSeq" id="WP_119653155.1">
    <property type="nucleotide sequence ID" value="NZ_CP171102.1"/>
</dbReference>
<sequence>MTTTIKLGDYRAKESKVFTGRDRGIDIRKKTGIDDLVDSNDTVEIIIPAEIMSINPSFLEEFLFNIVNKLGKETFFQKVKFISEPSSRYDIQEDLEEAIDRILRANNALAK</sequence>
<accession>A0A3A1YBQ3</accession>
<dbReference type="AlphaFoldDB" id="A0A3A1YBQ3"/>
<evidence type="ECO:0000313" key="2">
    <source>
        <dbReference type="Proteomes" id="UP000265497"/>
    </source>
</evidence>
<name>A0A3A1YBQ3_9FLAO</name>